<dbReference type="SUPFAM" id="SSF48208">
    <property type="entry name" value="Six-hairpin glycosidases"/>
    <property type="match status" value="1"/>
</dbReference>
<dbReference type="KEGG" id="pbas:SMSP2_00234"/>
<dbReference type="STRING" id="1851148.SMSP2_00234"/>
<dbReference type="EMBL" id="CP019646">
    <property type="protein sequence ID" value="AQQ69900.1"/>
    <property type="molecule type" value="Genomic_DNA"/>
</dbReference>
<dbReference type="RefSeq" id="WP_146682202.1">
    <property type="nucleotide sequence ID" value="NZ_CP019646.1"/>
</dbReference>
<reference evidence="2" key="1">
    <citation type="submission" date="2017-02" db="EMBL/GenBank/DDBJ databases">
        <title>Comparative genomics and description of representatives of a novel lineage of planctomycetes thriving in anoxic sediments.</title>
        <authorList>
            <person name="Spring S."/>
            <person name="Bunk B."/>
            <person name="Sproer C."/>
        </authorList>
    </citation>
    <scope>NUCLEOTIDE SEQUENCE [LARGE SCALE GENOMIC DNA]</scope>
    <source>
        <strain evidence="2">SM-Chi-D1</strain>
    </source>
</reference>
<sequence length="480" mass="54338">MNLLTKNSVNKRESLLRYYGITLGQKPSIEDYNAAAGDYKAIMLSNLLFIIERFERNKSYPWIDTKYNLITGSDADESDPFCGKNAVYSWIQGRALESLSILADWIKNNCDDPDCGSLAQRTDKVLKTVLESVLAAREKNCGHMFFCISPSGRACFVEPKGSVREVKLDEDSPYNFSDLFCSKGIYAAACYLNDRKLMRTGREYISRVEHAIWNGSFRTDQPQTDPLNPVGNKNGRNGYSHFMIQIGAICLLMKNEPDIETADRALKLIDYILENYVNCTKQFKELEQYDFCEYIDNSGKPYKQDEHILCDVGHVLEFVGLTLKFAALCRCFNGITQQQLSHIREIEMLVPKIFVHHFNLGFNTQAGGIYKLFDLRSRSAYNPTMPWWSLPETIRAALLCMNLPAGNNLGDELENIFIKSHNAFINNYINSSKNLLAYQTIDENALPVNVIPAVPDLDPNYHTGLSLLESIGLITKPAGK</sequence>
<evidence type="ECO:0000313" key="1">
    <source>
        <dbReference type="EMBL" id="AQQ69900.1"/>
    </source>
</evidence>
<dbReference type="InterPro" id="IPR012341">
    <property type="entry name" value="6hp_glycosidase-like_sf"/>
</dbReference>
<name>A0A1Q2MB65_9BACT</name>
<proteinExistence type="predicted"/>
<dbReference type="Proteomes" id="UP000188181">
    <property type="component" value="Chromosome"/>
</dbReference>
<dbReference type="InterPro" id="IPR008928">
    <property type="entry name" value="6-hairpin_glycosidase_sf"/>
</dbReference>
<keyword evidence="2" id="KW-1185">Reference proteome</keyword>
<dbReference type="GO" id="GO:0005975">
    <property type="term" value="P:carbohydrate metabolic process"/>
    <property type="evidence" value="ECO:0007669"/>
    <property type="project" value="InterPro"/>
</dbReference>
<dbReference type="Gene3D" id="1.50.10.10">
    <property type="match status" value="1"/>
</dbReference>
<evidence type="ECO:0000313" key="2">
    <source>
        <dbReference type="Proteomes" id="UP000188181"/>
    </source>
</evidence>
<gene>
    <name evidence="1" type="ORF">SMSP2_00234</name>
</gene>
<protein>
    <submittedName>
        <fullName evidence="1">Uncharacterized protein</fullName>
    </submittedName>
</protein>
<dbReference type="AlphaFoldDB" id="A0A1Q2MB65"/>
<organism evidence="1 2">
    <name type="scientific">Limihaloglobus sulfuriphilus</name>
    <dbReference type="NCBI Taxonomy" id="1851148"/>
    <lineage>
        <taxon>Bacteria</taxon>
        <taxon>Pseudomonadati</taxon>
        <taxon>Planctomycetota</taxon>
        <taxon>Phycisphaerae</taxon>
        <taxon>Sedimentisphaerales</taxon>
        <taxon>Sedimentisphaeraceae</taxon>
        <taxon>Limihaloglobus</taxon>
    </lineage>
</organism>
<dbReference type="OrthoDB" id="5141876at2"/>
<accession>A0A1Q2MB65</accession>